<name>A0A2I1I3T3_9ACTO</name>
<evidence type="ECO:0000313" key="2">
    <source>
        <dbReference type="Proteomes" id="UP000234545"/>
    </source>
</evidence>
<dbReference type="EMBL" id="PKKJ01000014">
    <property type="protein sequence ID" value="PKY65794.1"/>
    <property type="molecule type" value="Genomic_DNA"/>
</dbReference>
<proteinExistence type="predicted"/>
<sequence>MVKNMPKRIFALIAGILLLTLIIVAIFVLLDRKIDSEQEEFAMNSSWVYDELKSGDQLDTRYANKEPLYLFASRDLLETGYDFTQCKLGNDSLSTHDSHFNLPSSSGTALFLVAKFDRAVSEDAKLSCKSIPEKGQLAIGFQKEKRK</sequence>
<protein>
    <submittedName>
        <fullName evidence="1">Uncharacterized protein</fullName>
    </submittedName>
</protein>
<dbReference type="OrthoDB" id="3267211at2"/>
<organism evidence="1 2">
    <name type="scientific">Schaalia turicensis</name>
    <dbReference type="NCBI Taxonomy" id="131111"/>
    <lineage>
        <taxon>Bacteria</taxon>
        <taxon>Bacillati</taxon>
        <taxon>Actinomycetota</taxon>
        <taxon>Actinomycetes</taxon>
        <taxon>Actinomycetales</taxon>
        <taxon>Actinomycetaceae</taxon>
        <taxon>Schaalia</taxon>
    </lineage>
</organism>
<dbReference type="AlphaFoldDB" id="A0A2I1I3T3"/>
<dbReference type="RefSeq" id="WP_101628600.1">
    <property type="nucleotide sequence ID" value="NZ_CP048928.1"/>
</dbReference>
<dbReference type="Proteomes" id="UP000234545">
    <property type="component" value="Unassembled WGS sequence"/>
</dbReference>
<gene>
    <name evidence="1" type="ORF">CYJ25_07835</name>
</gene>
<reference evidence="1 2" key="1">
    <citation type="submission" date="2017-12" db="EMBL/GenBank/DDBJ databases">
        <title>Phylogenetic diversity of female urinary microbiome.</title>
        <authorList>
            <person name="Thomas-White K."/>
            <person name="Wolfe A.J."/>
        </authorList>
    </citation>
    <scope>NUCLEOTIDE SEQUENCE [LARGE SCALE GENOMIC DNA]</scope>
    <source>
        <strain evidence="1 2">UMB0250</strain>
    </source>
</reference>
<accession>A0A2I1I3T3</accession>
<comment type="caution">
    <text evidence="1">The sequence shown here is derived from an EMBL/GenBank/DDBJ whole genome shotgun (WGS) entry which is preliminary data.</text>
</comment>
<evidence type="ECO:0000313" key="1">
    <source>
        <dbReference type="EMBL" id="PKY65794.1"/>
    </source>
</evidence>